<proteinExistence type="inferred from homology"/>
<dbReference type="GO" id="GO:0005525">
    <property type="term" value="F:GTP binding"/>
    <property type="evidence" value="ECO:0007669"/>
    <property type="project" value="UniProtKB-KW"/>
</dbReference>
<dbReference type="AlphaFoldDB" id="A0AAV3ZT13"/>
<evidence type="ECO:0000256" key="3">
    <source>
        <dbReference type="ARBA" id="ARBA00023134"/>
    </source>
</evidence>
<keyword evidence="4" id="KW-0472">Membrane</keyword>
<evidence type="ECO:0000259" key="5">
    <source>
        <dbReference type="Pfam" id="PF04548"/>
    </source>
</evidence>
<dbReference type="InterPro" id="IPR006703">
    <property type="entry name" value="G_AIG1"/>
</dbReference>
<comment type="similarity">
    <text evidence="1">Belongs to the TRAFAC class TrmE-Era-EngA-EngB-Septin-like GTPase superfamily. AIG1/Toc34/Toc159-like paraseptin GTPase family. IAN subfamily.</text>
</comment>
<dbReference type="Pfam" id="PF04548">
    <property type="entry name" value="AIG1"/>
    <property type="match status" value="1"/>
</dbReference>
<evidence type="ECO:0000256" key="4">
    <source>
        <dbReference type="SAM" id="Phobius"/>
    </source>
</evidence>
<evidence type="ECO:0000256" key="1">
    <source>
        <dbReference type="ARBA" id="ARBA00008535"/>
    </source>
</evidence>
<keyword evidence="4" id="KW-0812">Transmembrane</keyword>
<gene>
    <name evidence="6" type="ORF">PoB_002428700</name>
</gene>
<dbReference type="PANTHER" id="PTHR10903:SF184">
    <property type="entry name" value="GTP-BINDING PROTEIN A"/>
    <property type="match status" value="1"/>
</dbReference>
<dbReference type="EMBL" id="BLXT01002806">
    <property type="protein sequence ID" value="GFN97781.1"/>
    <property type="molecule type" value="Genomic_DNA"/>
</dbReference>
<evidence type="ECO:0000256" key="2">
    <source>
        <dbReference type="ARBA" id="ARBA00022741"/>
    </source>
</evidence>
<dbReference type="PANTHER" id="PTHR10903">
    <property type="entry name" value="GTPASE, IMAP FAMILY MEMBER-RELATED"/>
    <property type="match status" value="1"/>
</dbReference>
<keyword evidence="2" id="KW-0547">Nucleotide-binding</keyword>
<dbReference type="InterPro" id="IPR027417">
    <property type="entry name" value="P-loop_NTPase"/>
</dbReference>
<name>A0AAV3ZT13_9GAST</name>
<dbReference type="Proteomes" id="UP000735302">
    <property type="component" value="Unassembled WGS sequence"/>
</dbReference>
<feature type="domain" description="AIG1-type G" evidence="5">
    <location>
        <begin position="11"/>
        <end position="137"/>
    </location>
</feature>
<dbReference type="Gene3D" id="3.40.50.300">
    <property type="entry name" value="P-loop containing nucleotide triphosphate hydrolases"/>
    <property type="match status" value="1"/>
</dbReference>
<comment type="caution">
    <text evidence="6">The sequence shown here is derived from an EMBL/GenBank/DDBJ whole genome shotgun (WGS) entry which is preliminary data.</text>
</comment>
<evidence type="ECO:0000313" key="6">
    <source>
        <dbReference type="EMBL" id="GFN97781.1"/>
    </source>
</evidence>
<accession>A0AAV3ZT13</accession>
<reference evidence="6 7" key="1">
    <citation type="journal article" date="2021" name="Elife">
        <title>Chloroplast acquisition without the gene transfer in kleptoplastic sea slugs, Plakobranchus ocellatus.</title>
        <authorList>
            <person name="Maeda T."/>
            <person name="Takahashi S."/>
            <person name="Yoshida T."/>
            <person name="Shimamura S."/>
            <person name="Takaki Y."/>
            <person name="Nagai Y."/>
            <person name="Toyoda A."/>
            <person name="Suzuki Y."/>
            <person name="Arimoto A."/>
            <person name="Ishii H."/>
            <person name="Satoh N."/>
            <person name="Nishiyama T."/>
            <person name="Hasebe M."/>
            <person name="Maruyama T."/>
            <person name="Minagawa J."/>
            <person name="Obokata J."/>
            <person name="Shigenobu S."/>
        </authorList>
    </citation>
    <scope>NUCLEOTIDE SEQUENCE [LARGE SCALE GENOMIC DNA]</scope>
</reference>
<organism evidence="6 7">
    <name type="scientific">Plakobranchus ocellatus</name>
    <dbReference type="NCBI Taxonomy" id="259542"/>
    <lineage>
        <taxon>Eukaryota</taxon>
        <taxon>Metazoa</taxon>
        <taxon>Spiralia</taxon>
        <taxon>Lophotrochozoa</taxon>
        <taxon>Mollusca</taxon>
        <taxon>Gastropoda</taxon>
        <taxon>Heterobranchia</taxon>
        <taxon>Euthyneura</taxon>
        <taxon>Panpulmonata</taxon>
        <taxon>Sacoglossa</taxon>
        <taxon>Placobranchoidea</taxon>
        <taxon>Plakobranchidae</taxon>
        <taxon>Plakobranchus</taxon>
    </lineage>
</organism>
<keyword evidence="4" id="KW-1133">Transmembrane helix</keyword>
<keyword evidence="7" id="KW-1185">Reference proteome</keyword>
<keyword evidence="3" id="KW-0342">GTP-binding</keyword>
<feature type="transmembrane region" description="Helical" evidence="4">
    <location>
        <begin position="267"/>
        <end position="291"/>
    </location>
</feature>
<evidence type="ECO:0000313" key="7">
    <source>
        <dbReference type="Proteomes" id="UP000735302"/>
    </source>
</evidence>
<protein>
    <submittedName>
        <fullName evidence="6">Immune-associated nucleotide-binding protein 6</fullName>
    </submittedName>
</protein>
<sequence length="314" mass="35307">MAEAMSIRDGKGYHAILIVLKYGNRLTQEERDGFDATRKIFGEDVLKKNGIIIMTCGDCYESQQKVTFQGWCRQQTGPLKDLLDDCAGRILLFDNFTEDEAKITTMRDSLLECVARLPSNGERYTNVLFKASAKEREIAIAASGTVVDRDELILDTSLLLGEFEKCKKLEENTDDAMRDEQLKAWRKLLSRCKALERLFHKKGIKSELQKQIPAFQKTLLNFIVAKDFENQDKKECYGAMIEASAQLRTAYYEGKASALQSIGKASLFLVVAGSIAALLAYGLPPVAFFVGEAMATLITKRCYGLVNFFLSFFF</sequence>
<dbReference type="InterPro" id="IPR045058">
    <property type="entry name" value="GIMA/IAN/Toc"/>
</dbReference>